<comment type="subcellular location">
    <subcellularLocation>
        <location evidence="1">Secreted</location>
    </subcellularLocation>
</comment>
<dbReference type="CDD" id="cd02241">
    <property type="entry name" value="cupin_OxOx"/>
    <property type="match status" value="1"/>
</dbReference>
<evidence type="ECO:0000256" key="6">
    <source>
        <dbReference type="SAM" id="SignalP"/>
    </source>
</evidence>
<dbReference type="Gene3D" id="2.60.120.10">
    <property type="entry name" value="Jelly Rolls"/>
    <property type="match status" value="1"/>
</dbReference>
<comment type="similarity">
    <text evidence="2">Belongs to the germin family.</text>
</comment>
<keyword evidence="4" id="KW-0479">Metal-binding</keyword>
<dbReference type="PANTHER" id="PTHR31238">
    <property type="entry name" value="GERMIN-LIKE PROTEIN SUBFAMILY 3 MEMBER 3"/>
    <property type="match status" value="1"/>
</dbReference>
<dbReference type="InterPro" id="IPR006045">
    <property type="entry name" value="Cupin_1"/>
</dbReference>
<dbReference type="InterPro" id="IPR014710">
    <property type="entry name" value="RmlC-like_jellyroll"/>
</dbReference>
<evidence type="ECO:0000256" key="2">
    <source>
        <dbReference type="ARBA" id="ARBA00007456"/>
    </source>
</evidence>
<evidence type="ECO:0000256" key="5">
    <source>
        <dbReference type="ARBA" id="ARBA00023211"/>
    </source>
</evidence>
<keyword evidence="6" id="KW-0732">Signal</keyword>
<name>A0AA39LBY0_SARSR</name>
<accession>A0AA39LBY0</accession>
<organism evidence="8 9">
    <name type="scientific">Sarocladium strictum</name>
    <name type="common">Black bundle disease fungus</name>
    <name type="synonym">Acremonium strictum</name>
    <dbReference type="NCBI Taxonomy" id="5046"/>
    <lineage>
        <taxon>Eukaryota</taxon>
        <taxon>Fungi</taxon>
        <taxon>Dikarya</taxon>
        <taxon>Ascomycota</taxon>
        <taxon>Pezizomycotina</taxon>
        <taxon>Sordariomycetes</taxon>
        <taxon>Hypocreomycetidae</taxon>
        <taxon>Hypocreales</taxon>
        <taxon>Sarocladiaceae</taxon>
        <taxon>Sarocladium</taxon>
    </lineage>
</organism>
<evidence type="ECO:0000256" key="4">
    <source>
        <dbReference type="ARBA" id="ARBA00022723"/>
    </source>
</evidence>
<comment type="caution">
    <text evidence="8">The sequence shown here is derived from an EMBL/GenBank/DDBJ whole genome shotgun (WGS) entry which is preliminary data.</text>
</comment>
<protein>
    <recommendedName>
        <fullName evidence="7">Cupin type-1 domain-containing protein</fullName>
    </recommendedName>
</protein>
<dbReference type="InterPro" id="IPR001929">
    <property type="entry name" value="Germin"/>
</dbReference>
<dbReference type="EMBL" id="JAPDFR010000001">
    <property type="protein sequence ID" value="KAK0391607.1"/>
    <property type="molecule type" value="Genomic_DNA"/>
</dbReference>
<keyword evidence="3" id="KW-0964">Secreted</keyword>
<evidence type="ECO:0000256" key="1">
    <source>
        <dbReference type="ARBA" id="ARBA00004613"/>
    </source>
</evidence>
<proteinExistence type="inferred from homology"/>
<dbReference type="AlphaFoldDB" id="A0AA39LBY0"/>
<feature type="signal peptide" evidence="6">
    <location>
        <begin position="1"/>
        <end position="17"/>
    </location>
</feature>
<keyword evidence="9" id="KW-1185">Reference proteome</keyword>
<dbReference type="Pfam" id="PF00190">
    <property type="entry name" value="Cupin_1"/>
    <property type="match status" value="1"/>
</dbReference>
<dbReference type="GO" id="GO:0030145">
    <property type="term" value="F:manganese ion binding"/>
    <property type="evidence" value="ECO:0007669"/>
    <property type="project" value="InterPro"/>
</dbReference>
<sequence>MYRKVFGLACVMGMALAAPTPAGSNAANPDIDINSAIPQVVPVNTRGEDAELIAKLLSVSTSADRAALLDQPGDFVFDFMTKNAPPSALSRGKGGATISANARTFPALIGTGSAMTVGQLGPCGFNTPHVHNRATELNIIVHGRLVTNFITENRVKPVENTMTQWQMSVFPQGAIHGEYNPDCEPAVFVAGFNNEDPGVSQIAQNFFALEDQLVQATLGGVNTFDGKDIDTFRDVIPANVALGIDRCLERCGIQRNAKRSVGDFMNLVSE</sequence>
<evidence type="ECO:0000256" key="3">
    <source>
        <dbReference type="ARBA" id="ARBA00022525"/>
    </source>
</evidence>
<dbReference type="Proteomes" id="UP001175261">
    <property type="component" value="Unassembled WGS sequence"/>
</dbReference>
<reference evidence="8" key="1">
    <citation type="submission" date="2022-10" db="EMBL/GenBank/DDBJ databases">
        <title>Determination and structural analysis of whole genome sequence of Sarocladium strictum F4-1.</title>
        <authorList>
            <person name="Hu L."/>
            <person name="Jiang Y."/>
        </authorList>
    </citation>
    <scope>NUCLEOTIDE SEQUENCE</scope>
    <source>
        <strain evidence="8">F4-1</strain>
    </source>
</reference>
<keyword evidence="5" id="KW-0464">Manganese</keyword>
<gene>
    <name evidence="8" type="ORF">NLU13_1107</name>
</gene>
<evidence type="ECO:0000313" key="8">
    <source>
        <dbReference type="EMBL" id="KAK0391607.1"/>
    </source>
</evidence>
<dbReference type="SMART" id="SM00835">
    <property type="entry name" value="Cupin_1"/>
    <property type="match status" value="1"/>
</dbReference>
<feature type="domain" description="Cupin type-1" evidence="7">
    <location>
        <begin position="79"/>
        <end position="230"/>
    </location>
</feature>
<dbReference type="InterPro" id="IPR011051">
    <property type="entry name" value="RmlC_Cupin_sf"/>
</dbReference>
<evidence type="ECO:0000259" key="7">
    <source>
        <dbReference type="SMART" id="SM00835"/>
    </source>
</evidence>
<evidence type="ECO:0000313" key="9">
    <source>
        <dbReference type="Proteomes" id="UP001175261"/>
    </source>
</evidence>
<dbReference type="GO" id="GO:0005576">
    <property type="term" value="C:extracellular region"/>
    <property type="evidence" value="ECO:0007669"/>
    <property type="project" value="UniProtKB-SubCell"/>
</dbReference>
<dbReference type="SUPFAM" id="SSF51182">
    <property type="entry name" value="RmlC-like cupins"/>
    <property type="match status" value="1"/>
</dbReference>
<dbReference type="PRINTS" id="PR00325">
    <property type="entry name" value="GERMIN"/>
</dbReference>
<feature type="chain" id="PRO_5041411876" description="Cupin type-1 domain-containing protein" evidence="6">
    <location>
        <begin position="18"/>
        <end position="270"/>
    </location>
</feature>